<organism evidence="1">
    <name type="scientific">Anopheles darlingi</name>
    <name type="common">Mosquito</name>
    <dbReference type="NCBI Taxonomy" id="43151"/>
    <lineage>
        <taxon>Eukaryota</taxon>
        <taxon>Metazoa</taxon>
        <taxon>Ecdysozoa</taxon>
        <taxon>Arthropoda</taxon>
        <taxon>Hexapoda</taxon>
        <taxon>Insecta</taxon>
        <taxon>Pterygota</taxon>
        <taxon>Neoptera</taxon>
        <taxon>Endopterygota</taxon>
        <taxon>Diptera</taxon>
        <taxon>Nematocera</taxon>
        <taxon>Culicoidea</taxon>
        <taxon>Culicidae</taxon>
        <taxon>Anophelinae</taxon>
        <taxon>Anopheles</taxon>
    </lineage>
</organism>
<evidence type="ECO:0000313" key="1">
    <source>
        <dbReference type="EMBL" id="ETN57787.1"/>
    </source>
</evidence>
<dbReference type="AlphaFoldDB" id="W5J0W7"/>
<gene>
    <name evidence="1" type="ORF">AND_010638</name>
</gene>
<proteinExistence type="predicted"/>
<sequence>MLCLRYKSMQLAHRCSIFVNMKVTSACILLAVLLCSAVVAAEVYASTCQKCKSIGASFCGSGTLRTKGFLCQGQTAIRSCDDCRAHQGRCVSSDCYL</sequence>
<dbReference type="HOGENOM" id="CLU_183219_0_0_1"/>
<dbReference type="VEuPathDB" id="VectorBase:ADAC010638"/>
<reference evidence="1" key="3">
    <citation type="journal article" date="2013" name="Nucleic Acids Res.">
        <title>The genome of Anopheles darlingi, the main neotropical malaria vector.</title>
        <authorList>
            <person name="Marinotti O."/>
            <person name="Cerqueira G.C."/>
            <person name="de Almeida L.G."/>
            <person name="Ferro M.I."/>
            <person name="Loreto E.L."/>
            <person name="Zaha A."/>
            <person name="Teixeira S.M."/>
            <person name="Wespiser A.R."/>
            <person name="Almeida E Silva A."/>
            <person name="Schlindwein A.D."/>
            <person name="Pacheco A.C."/>
            <person name="Silva A.L."/>
            <person name="Graveley B.R."/>
            <person name="Walenz B.P."/>
            <person name="Lima Bde A."/>
            <person name="Ribeiro C.A."/>
            <person name="Nunes-Silva C.G."/>
            <person name="de Carvalho C.R."/>
            <person name="Soares C.M."/>
            <person name="de Menezes C.B."/>
            <person name="Matiolli C."/>
            <person name="Caffrey D."/>
            <person name="Araujo D.A."/>
            <person name="de Oliveira D.M."/>
            <person name="Golenbock D."/>
            <person name="Grisard E.C."/>
            <person name="Fantinatti-Garboggini F."/>
            <person name="de Carvalho F.M."/>
            <person name="Barcellos F.G."/>
            <person name="Prosdocimi F."/>
            <person name="May G."/>
            <person name="Azevedo Junior G.M."/>
            <person name="Guimaraes G.M."/>
            <person name="Goldman G.H."/>
            <person name="Padilha I.Q."/>
            <person name="Batista Jda S."/>
            <person name="Ferro J.A."/>
            <person name="Ribeiro J.M."/>
            <person name="Fietto J.L."/>
            <person name="Dabbas K.M."/>
            <person name="Cerdeira L."/>
            <person name="Agnez-Lima L.F."/>
            <person name="Brocchi M."/>
            <person name="de Carvalho M.O."/>
            <person name="Teixeira Mde M."/>
            <person name="Diniz Maia Mde M."/>
            <person name="Goldman M.H."/>
            <person name="Cruz Schneider M.P."/>
            <person name="Felipe M.S."/>
            <person name="Hungria M."/>
            <person name="Nicolas M.F."/>
            <person name="Pereira M."/>
            <person name="Montes M.A."/>
            <person name="Cantao M.E."/>
            <person name="Vincentz M."/>
            <person name="Rafael M.S."/>
            <person name="Silverman N."/>
            <person name="Stoco P.H."/>
            <person name="Souza R.C."/>
            <person name="Vicentini R."/>
            <person name="Gazzinelli R.T."/>
            <person name="Neves Rde O."/>
            <person name="Silva R."/>
            <person name="Astolfi-Filho S."/>
            <person name="Maciel T.E."/>
            <person name="Urmenyi T.P."/>
            <person name="Tadei W.P."/>
            <person name="Camargo E.P."/>
            <person name="de Vasconcelos A.T."/>
        </authorList>
    </citation>
    <scope>NUCLEOTIDE SEQUENCE</scope>
</reference>
<dbReference type="STRING" id="43151.W5J0W7"/>
<dbReference type="VEuPathDB" id="VectorBase:ADAR2_000566"/>
<reference evidence="1" key="2">
    <citation type="submission" date="2010-05" db="EMBL/GenBank/DDBJ databases">
        <authorList>
            <person name="Almeida L.G."/>
            <person name="Nicolas M.F."/>
            <person name="Souza R.C."/>
            <person name="Vasconcelos A.T.R."/>
        </authorList>
    </citation>
    <scope>NUCLEOTIDE SEQUENCE</scope>
</reference>
<dbReference type="InParanoid" id="W5J0W7"/>
<comment type="caution">
    <text evidence="1">The sequence shown here is derived from an EMBL/GenBank/DDBJ whole genome shotgun (WGS) entry which is preliminary data.</text>
</comment>
<name>W5J0W7_ANODA</name>
<protein>
    <submittedName>
        <fullName evidence="1">Uncharacterized protein</fullName>
    </submittedName>
</protein>
<dbReference type="EMBL" id="ADMH02002210">
    <property type="protein sequence ID" value="ETN57787.1"/>
    <property type="molecule type" value="Genomic_DNA"/>
</dbReference>
<accession>W5J0W7</accession>
<reference evidence="1" key="1">
    <citation type="journal article" date="2010" name="BMC Genomics">
        <title>Combination of measures distinguishes pre-miRNAs from other stem-loops in the genome of the newly sequenced Anopheles darlingi.</title>
        <authorList>
            <person name="Mendes N.D."/>
            <person name="Freitas A.T."/>
            <person name="Vasconcelos A.T."/>
            <person name="Sagot M.F."/>
        </authorList>
    </citation>
    <scope>NUCLEOTIDE SEQUENCE</scope>
</reference>